<feature type="region of interest" description="Disordered" evidence="1">
    <location>
        <begin position="23"/>
        <end position="78"/>
    </location>
</feature>
<sequence length="324" mass="34809">MDRFYRATGVFGVALLALTACGDSGEGGDDYPEDNAQEGVDPSGAEQQGNYSDEIAGEEGENEASPVPDDETMDPPPLNEIIDQIWETSAEQDSVTINVAVTAEALEQAQENLGGTQEEGDLPHVEDAEDEAEDVQMTIAGDLNGGGSTYTQEGGGEYLVFDEGEQYLQTVDTFVSDYQADAEAQGVTAEIAPEDLRDALTAEGDWIEVTPTHAERVETPAQFLENFRNGYGFISGGSEIGDLSAEGEVETRDGENVWVYAEGGYELVVLADESEPLLMAIAVEDGGVQVDFSDWNETDAPERPEDDTIIFADELEAIIQPLVQ</sequence>
<dbReference type="RefSeq" id="WP_345476769.1">
    <property type="nucleotide sequence ID" value="NZ_BAABLW010000003.1"/>
</dbReference>
<name>A0ABP9FW13_9MICC</name>
<keyword evidence="3" id="KW-1185">Reference proteome</keyword>
<proteinExistence type="predicted"/>
<comment type="caution">
    <text evidence="2">The sequence shown here is derived from an EMBL/GenBank/DDBJ whole genome shotgun (WGS) entry which is preliminary data.</text>
</comment>
<reference evidence="3" key="1">
    <citation type="journal article" date="2019" name="Int. J. Syst. Evol. Microbiol.">
        <title>The Global Catalogue of Microorganisms (GCM) 10K type strain sequencing project: providing services to taxonomists for standard genome sequencing and annotation.</title>
        <authorList>
            <consortium name="The Broad Institute Genomics Platform"/>
            <consortium name="The Broad Institute Genome Sequencing Center for Infectious Disease"/>
            <person name="Wu L."/>
            <person name="Ma J."/>
        </authorList>
    </citation>
    <scope>NUCLEOTIDE SEQUENCE [LARGE SCALE GENOMIC DNA]</scope>
    <source>
        <strain evidence="3">JCM 19129</strain>
    </source>
</reference>
<evidence type="ECO:0000313" key="2">
    <source>
        <dbReference type="EMBL" id="GAA4915207.1"/>
    </source>
</evidence>
<evidence type="ECO:0000256" key="1">
    <source>
        <dbReference type="SAM" id="MobiDB-lite"/>
    </source>
</evidence>
<protein>
    <submittedName>
        <fullName evidence="2">Uncharacterized protein</fullName>
    </submittedName>
</protein>
<feature type="compositionally biased region" description="Acidic residues" evidence="1">
    <location>
        <begin position="55"/>
        <end position="73"/>
    </location>
</feature>
<organism evidence="2 3">
    <name type="scientific">Nesterenkonia rhizosphaerae</name>
    <dbReference type="NCBI Taxonomy" id="1348272"/>
    <lineage>
        <taxon>Bacteria</taxon>
        <taxon>Bacillati</taxon>
        <taxon>Actinomycetota</taxon>
        <taxon>Actinomycetes</taxon>
        <taxon>Micrococcales</taxon>
        <taxon>Micrococcaceae</taxon>
        <taxon>Nesterenkonia</taxon>
    </lineage>
</organism>
<dbReference type="Proteomes" id="UP001500368">
    <property type="component" value="Unassembled WGS sequence"/>
</dbReference>
<feature type="compositionally biased region" description="Acidic residues" evidence="1">
    <location>
        <begin position="26"/>
        <end position="36"/>
    </location>
</feature>
<accession>A0ABP9FW13</accession>
<evidence type="ECO:0000313" key="3">
    <source>
        <dbReference type="Proteomes" id="UP001500368"/>
    </source>
</evidence>
<dbReference type="EMBL" id="BAABLW010000003">
    <property type="protein sequence ID" value="GAA4915207.1"/>
    <property type="molecule type" value="Genomic_DNA"/>
</dbReference>
<gene>
    <name evidence="2" type="ORF">GCM10025790_07810</name>
</gene>
<dbReference type="PROSITE" id="PS51257">
    <property type="entry name" value="PROKAR_LIPOPROTEIN"/>
    <property type="match status" value="1"/>
</dbReference>